<feature type="non-terminal residue" evidence="1">
    <location>
        <position position="1"/>
    </location>
</feature>
<feature type="non-terminal residue" evidence="1">
    <location>
        <position position="48"/>
    </location>
</feature>
<name>A0A6J4Q4P6_9ACTN</name>
<organism evidence="1">
    <name type="scientific">uncultured Rubrobacteraceae bacterium</name>
    <dbReference type="NCBI Taxonomy" id="349277"/>
    <lineage>
        <taxon>Bacteria</taxon>
        <taxon>Bacillati</taxon>
        <taxon>Actinomycetota</taxon>
        <taxon>Rubrobacteria</taxon>
        <taxon>Rubrobacterales</taxon>
        <taxon>Rubrobacteraceae</taxon>
        <taxon>environmental samples</taxon>
    </lineage>
</organism>
<dbReference type="EMBL" id="CADCVD010000032">
    <property type="protein sequence ID" value="CAA9434721.1"/>
    <property type="molecule type" value="Genomic_DNA"/>
</dbReference>
<accession>A0A6J4Q4P6</accession>
<protein>
    <submittedName>
        <fullName evidence="1">Uncharacterized protein</fullName>
    </submittedName>
</protein>
<sequence length="48" mass="5262">CRVSGPPVPWRFFPGESMSWRGEGAPMGSNSSCSFYPAGLSPPLRYRV</sequence>
<dbReference type="AlphaFoldDB" id="A0A6J4Q4P6"/>
<gene>
    <name evidence="1" type="ORF">AVDCRST_MAG37-810</name>
</gene>
<evidence type="ECO:0000313" key="1">
    <source>
        <dbReference type="EMBL" id="CAA9434721.1"/>
    </source>
</evidence>
<reference evidence="1" key="1">
    <citation type="submission" date="2020-02" db="EMBL/GenBank/DDBJ databases">
        <authorList>
            <person name="Meier V. D."/>
        </authorList>
    </citation>
    <scope>NUCLEOTIDE SEQUENCE</scope>
    <source>
        <strain evidence="1">AVDCRST_MAG37</strain>
    </source>
</reference>
<proteinExistence type="predicted"/>